<protein>
    <recommendedName>
        <fullName evidence="3">Addiction module antidote protein</fullName>
    </recommendedName>
</protein>
<evidence type="ECO:0000313" key="1">
    <source>
        <dbReference type="EMBL" id="TCF63847.1"/>
    </source>
</evidence>
<name>A0A4R0VKI8_BIFLL</name>
<evidence type="ECO:0000313" key="2">
    <source>
        <dbReference type="Proteomes" id="UP000292787"/>
    </source>
</evidence>
<dbReference type="PANTHER" id="PTHR40275">
    <property type="entry name" value="SSL7038 PROTEIN"/>
    <property type="match status" value="1"/>
</dbReference>
<dbReference type="AlphaFoldDB" id="A0A4R0VKI8"/>
<dbReference type="RefSeq" id="WP_077384693.1">
    <property type="nucleotide sequence ID" value="NZ_CP146883.1"/>
</dbReference>
<dbReference type="InterPro" id="IPR010982">
    <property type="entry name" value="Lambda_DNA-bd_dom_sf"/>
</dbReference>
<dbReference type="Pfam" id="PF21716">
    <property type="entry name" value="dnstrm_HI1420"/>
    <property type="match status" value="1"/>
</dbReference>
<dbReference type="Proteomes" id="UP000292787">
    <property type="component" value="Unassembled WGS sequence"/>
</dbReference>
<accession>A0A4R0VKI8</accession>
<dbReference type="GO" id="GO:0003677">
    <property type="term" value="F:DNA binding"/>
    <property type="evidence" value="ECO:0007669"/>
    <property type="project" value="InterPro"/>
</dbReference>
<dbReference type="SUPFAM" id="SSF47413">
    <property type="entry name" value="lambda repressor-like DNA-binding domains"/>
    <property type="match status" value="1"/>
</dbReference>
<reference evidence="1 2" key="1">
    <citation type="journal article" date="2018" name="Sci. Rep.">
        <title>Genomic diversity and distribution of Bifidobacterium longum subsp. longum across the human lifespan.</title>
        <authorList>
            <person name="Odamaki T."/>
            <person name="Bottacini F."/>
            <person name="Kato K."/>
            <person name="Mitsuyama E."/>
            <person name="Yoshida K."/>
            <person name="Horigome A."/>
            <person name="Xiao J.Z."/>
            <person name="van Sinderen D."/>
        </authorList>
    </citation>
    <scope>NUCLEOTIDE SEQUENCE [LARGE SCALE GENOMIC DNA]</scope>
    <source>
        <strain evidence="1 2">MCC10116</strain>
    </source>
</reference>
<gene>
    <name evidence="1" type="ORF">MCC10116_1297</name>
</gene>
<dbReference type="EMBL" id="SHTF01000017">
    <property type="protein sequence ID" value="TCF63847.1"/>
    <property type="molecule type" value="Genomic_DNA"/>
</dbReference>
<organism evidence="1 2">
    <name type="scientific">Bifidobacterium longum subsp. longum</name>
    <dbReference type="NCBI Taxonomy" id="1679"/>
    <lineage>
        <taxon>Bacteria</taxon>
        <taxon>Bacillati</taxon>
        <taxon>Actinomycetota</taxon>
        <taxon>Actinomycetes</taxon>
        <taxon>Bifidobacteriales</taxon>
        <taxon>Bifidobacteriaceae</taxon>
        <taxon>Bifidobacterium</taxon>
    </lineage>
</organism>
<comment type="caution">
    <text evidence="1">The sequence shown here is derived from an EMBL/GenBank/DDBJ whole genome shotgun (WGS) entry which is preliminary data.</text>
</comment>
<evidence type="ECO:0008006" key="3">
    <source>
        <dbReference type="Google" id="ProtNLM"/>
    </source>
</evidence>
<dbReference type="InterPro" id="IPR014057">
    <property type="entry name" value="HI1420"/>
</dbReference>
<sequence>MTKKYQDYDTSEFLETEDDIARYLNAVAEYNDPEMFQTALGKVAKARGMSSIAKEANVSRESLYRSLSAEGNPSFQTISKVLASMGLRLTIQPAEA</sequence>
<dbReference type="NCBIfam" id="TIGR02684">
    <property type="entry name" value="dnstrm_HI1420"/>
    <property type="match status" value="1"/>
</dbReference>
<dbReference type="PANTHER" id="PTHR40275:SF1">
    <property type="entry name" value="SSL7038 PROTEIN"/>
    <property type="match status" value="1"/>
</dbReference>
<proteinExistence type="predicted"/>